<feature type="region of interest" description="Disordered" evidence="1">
    <location>
        <begin position="133"/>
        <end position="220"/>
    </location>
</feature>
<dbReference type="Proteomes" id="UP000807469">
    <property type="component" value="Unassembled WGS sequence"/>
</dbReference>
<feature type="transmembrane region" description="Helical" evidence="2">
    <location>
        <begin position="112"/>
        <end position="131"/>
    </location>
</feature>
<proteinExistence type="predicted"/>
<organism evidence="3 4">
    <name type="scientific">Pholiota conissans</name>
    <dbReference type="NCBI Taxonomy" id="109636"/>
    <lineage>
        <taxon>Eukaryota</taxon>
        <taxon>Fungi</taxon>
        <taxon>Dikarya</taxon>
        <taxon>Basidiomycota</taxon>
        <taxon>Agaricomycotina</taxon>
        <taxon>Agaricomycetes</taxon>
        <taxon>Agaricomycetidae</taxon>
        <taxon>Agaricales</taxon>
        <taxon>Agaricineae</taxon>
        <taxon>Strophariaceae</taxon>
        <taxon>Pholiota</taxon>
    </lineage>
</organism>
<reference evidence="3" key="1">
    <citation type="submission" date="2020-11" db="EMBL/GenBank/DDBJ databases">
        <authorList>
            <consortium name="DOE Joint Genome Institute"/>
            <person name="Ahrendt S."/>
            <person name="Riley R."/>
            <person name="Andreopoulos W."/>
            <person name="Labutti K."/>
            <person name="Pangilinan J."/>
            <person name="Ruiz-Duenas F.J."/>
            <person name="Barrasa J.M."/>
            <person name="Sanchez-Garcia M."/>
            <person name="Camarero S."/>
            <person name="Miyauchi S."/>
            <person name="Serrano A."/>
            <person name="Linde D."/>
            <person name="Babiker R."/>
            <person name="Drula E."/>
            <person name="Ayuso-Fernandez I."/>
            <person name="Pacheco R."/>
            <person name="Padilla G."/>
            <person name="Ferreira P."/>
            <person name="Barriuso J."/>
            <person name="Kellner H."/>
            <person name="Castanera R."/>
            <person name="Alfaro M."/>
            <person name="Ramirez L."/>
            <person name="Pisabarro A.G."/>
            <person name="Kuo A."/>
            <person name="Tritt A."/>
            <person name="Lipzen A."/>
            <person name="He G."/>
            <person name="Yan M."/>
            <person name="Ng V."/>
            <person name="Cullen D."/>
            <person name="Martin F."/>
            <person name="Rosso M.-N."/>
            <person name="Henrissat B."/>
            <person name="Hibbett D."/>
            <person name="Martinez A.T."/>
            <person name="Grigoriev I.V."/>
        </authorList>
    </citation>
    <scope>NUCLEOTIDE SEQUENCE</scope>
    <source>
        <strain evidence="3">CIRM-BRFM 674</strain>
    </source>
</reference>
<feature type="compositionally biased region" description="Basic residues" evidence="1">
    <location>
        <begin position="87"/>
        <end position="96"/>
    </location>
</feature>
<accession>A0A9P6CYP8</accession>
<comment type="caution">
    <text evidence="3">The sequence shown here is derived from an EMBL/GenBank/DDBJ whole genome shotgun (WGS) entry which is preliminary data.</text>
</comment>
<dbReference type="OrthoDB" id="3131975at2759"/>
<name>A0A9P6CYP8_9AGAR</name>
<feature type="transmembrane region" description="Helical" evidence="2">
    <location>
        <begin position="12"/>
        <end position="32"/>
    </location>
</feature>
<evidence type="ECO:0000313" key="3">
    <source>
        <dbReference type="EMBL" id="KAF9477700.1"/>
    </source>
</evidence>
<feature type="transmembrane region" description="Helical" evidence="2">
    <location>
        <begin position="407"/>
        <end position="428"/>
    </location>
</feature>
<feature type="transmembrane region" description="Helical" evidence="2">
    <location>
        <begin position="44"/>
        <end position="65"/>
    </location>
</feature>
<evidence type="ECO:0000313" key="4">
    <source>
        <dbReference type="Proteomes" id="UP000807469"/>
    </source>
</evidence>
<feature type="region of interest" description="Disordered" evidence="1">
    <location>
        <begin position="78"/>
        <end position="106"/>
    </location>
</feature>
<evidence type="ECO:0000256" key="1">
    <source>
        <dbReference type="SAM" id="MobiDB-lite"/>
    </source>
</evidence>
<keyword evidence="2" id="KW-0812">Transmembrane</keyword>
<dbReference type="AlphaFoldDB" id="A0A9P6CYP8"/>
<keyword evidence="4" id="KW-1185">Reference proteome</keyword>
<dbReference type="EMBL" id="MU155253">
    <property type="protein sequence ID" value="KAF9477700.1"/>
    <property type="molecule type" value="Genomic_DNA"/>
</dbReference>
<gene>
    <name evidence="3" type="ORF">BDN70DRAFT_95698</name>
</gene>
<protein>
    <submittedName>
        <fullName evidence="3">Uncharacterized protein</fullName>
    </submittedName>
</protein>
<keyword evidence="2" id="KW-0472">Membrane</keyword>
<keyword evidence="2" id="KW-1133">Transmembrane helix</keyword>
<sequence length="693" mass="74263">MLTPYGWSTLRYGTAGSVLKLALTTVLLALNSGDKRALSEDHKAGIAFFAGVAGAISLAAVAPNIQLFTNGHLAKPQHYKSTPLKATRTRSRAKPTKTKDFASGPTGKPRNAVFALVMCVMVAGGQAAMVLGQGSSSSSGGEGEDGNGFDDTSSGGEDLVNGSGDDSSAPDRSSYDPSGVDGTLTSNVSPKKLDQGFKGGSPPPPPPPSQTVSGSDDRDRRGKFYGLDWRALIVAAAVVAALKKLKAGKREIGLDVRQSFQGVFEIQNDSTSQIRDVVGAIVLGNTSHVAISSSTSSLFRYDSTDLVTIMDDKDKQLALVKDKQLALIYDFATTNICQIPEVFATANEVGIDLPLFEHGIDNSYVTLTFPRVEIEQVVALGSDVIDNCSVQRWVSYYARRTTTFMRYIFSFVCYALIAFLLGVVRYLVLTITEWNAEQLAAAEPDKMDTQTPDGVQPIPKLALNQAPIELSTAIIDDDDEEEEDGLVYEPQSEPILEEDEEGLASVIEETIALELTVEDTVVETSLTEEIIVEKVFNEEVAVMVEETTVKGCDIESSVEVVVEDVAEDVMKKTVTDLVEDVARKITEDIINDTVIVEDTSVVASNVVAESISSSNSFSVNVNTVRVTEVASSIPINTATSTATISEQTSTIPQLFSIPVFGGERSQHRHRGGGRRNRAVRGYGGQVVANGSLF</sequence>
<evidence type="ECO:0000256" key="2">
    <source>
        <dbReference type="SAM" id="Phobius"/>
    </source>
</evidence>